<proteinExistence type="predicted"/>
<protein>
    <submittedName>
        <fullName evidence="1">Uncharacterized protein</fullName>
    </submittedName>
</protein>
<comment type="caution">
    <text evidence="1">The sequence shown here is derived from an EMBL/GenBank/DDBJ whole genome shotgun (WGS) entry which is preliminary data.</text>
</comment>
<name>A0ABP4BPJ4_9ACTN</name>
<organism evidence="1 2">
    <name type="scientific">Actinocorallia libanotica</name>
    <dbReference type="NCBI Taxonomy" id="46162"/>
    <lineage>
        <taxon>Bacteria</taxon>
        <taxon>Bacillati</taxon>
        <taxon>Actinomycetota</taxon>
        <taxon>Actinomycetes</taxon>
        <taxon>Streptosporangiales</taxon>
        <taxon>Thermomonosporaceae</taxon>
        <taxon>Actinocorallia</taxon>
    </lineage>
</organism>
<reference evidence="2" key="1">
    <citation type="journal article" date="2019" name="Int. J. Syst. Evol. Microbiol.">
        <title>The Global Catalogue of Microorganisms (GCM) 10K type strain sequencing project: providing services to taxonomists for standard genome sequencing and annotation.</title>
        <authorList>
            <consortium name="The Broad Institute Genomics Platform"/>
            <consortium name="The Broad Institute Genome Sequencing Center for Infectious Disease"/>
            <person name="Wu L."/>
            <person name="Ma J."/>
        </authorList>
    </citation>
    <scope>NUCLEOTIDE SEQUENCE [LARGE SCALE GENOMIC DNA]</scope>
    <source>
        <strain evidence="2">JCM 10696</strain>
    </source>
</reference>
<gene>
    <name evidence="1" type="ORF">GCM10009550_34330</name>
</gene>
<dbReference type="RefSeq" id="WP_344241825.1">
    <property type="nucleotide sequence ID" value="NZ_BAAAHH010000012.1"/>
</dbReference>
<dbReference type="EMBL" id="BAAAHH010000012">
    <property type="protein sequence ID" value="GAA0952925.1"/>
    <property type="molecule type" value="Genomic_DNA"/>
</dbReference>
<sequence length="53" mass="6157">MALSDDQVRELVRRFAAVEMDGWDDAAFGRAREVLGWRTPEYSEKEPRSRRGS</sequence>
<evidence type="ECO:0000313" key="1">
    <source>
        <dbReference type="EMBL" id="GAA0952925.1"/>
    </source>
</evidence>
<accession>A0ABP4BPJ4</accession>
<dbReference type="Proteomes" id="UP001500665">
    <property type="component" value="Unassembled WGS sequence"/>
</dbReference>
<keyword evidence="2" id="KW-1185">Reference proteome</keyword>
<evidence type="ECO:0000313" key="2">
    <source>
        <dbReference type="Proteomes" id="UP001500665"/>
    </source>
</evidence>